<dbReference type="EC" id="2.8.1.-" evidence="3"/>
<keyword evidence="4" id="KW-1185">Reference proteome</keyword>
<proteinExistence type="inferred from homology"/>
<evidence type="ECO:0000256" key="1">
    <source>
        <dbReference type="ARBA" id="ARBA00008984"/>
    </source>
</evidence>
<dbReference type="PANTHER" id="PTHR33279:SF2">
    <property type="entry name" value="SULFUR CARRIER PROTEIN TUSA"/>
    <property type="match status" value="1"/>
</dbReference>
<dbReference type="InterPro" id="IPR036868">
    <property type="entry name" value="TusA-like_sf"/>
</dbReference>
<evidence type="ECO:0000259" key="2">
    <source>
        <dbReference type="Pfam" id="PF01206"/>
    </source>
</evidence>
<dbReference type="Gene3D" id="3.30.110.40">
    <property type="entry name" value="TusA-like domain"/>
    <property type="match status" value="1"/>
</dbReference>
<dbReference type="PANTHER" id="PTHR33279">
    <property type="entry name" value="SULFUR CARRIER PROTEIN YEDF-RELATED"/>
    <property type="match status" value="1"/>
</dbReference>
<evidence type="ECO:0000313" key="4">
    <source>
        <dbReference type="Proteomes" id="UP001232445"/>
    </source>
</evidence>
<dbReference type="Pfam" id="PF01206">
    <property type="entry name" value="TusA"/>
    <property type="match status" value="1"/>
</dbReference>
<dbReference type="CDD" id="cd00291">
    <property type="entry name" value="SirA_YedF_YeeD"/>
    <property type="match status" value="1"/>
</dbReference>
<comment type="similarity">
    <text evidence="1">Belongs to the sulfur carrier protein TusA family.</text>
</comment>
<keyword evidence="3" id="KW-0808">Transferase</keyword>
<dbReference type="InterPro" id="IPR001455">
    <property type="entry name" value="TusA-like"/>
</dbReference>
<dbReference type="EMBL" id="JAUSUQ010000009">
    <property type="protein sequence ID" value="MDQ0339844.1"/>
    <property type="molecule type" value="Genomic_DNA"/>
</dbReference>
<evidence type="ECO:0000313" key="3">
    <source>
        <dbReference type="EMBL" id="MDQ0339844.1"/>
    </source>
</evidence>
<organism evidence="3 4">
    <name type="scientific">Caldalkalibacillus uzonensis</name>
    <dbReference type="NCBI Taxonomy" id="353224"/>
    <lineage>
        <taxon>Bacteria</taxon>
        <taxon>Bacillati</taxon>
        <taxon>Bacillota</taxon>
        <taxon>Bacilli</taxon>
        <taxon>Bacillales</taxon>
        <taxon>Bacillaceae</taxon>
        <taxon>Caldalkalibacillus</taxon>
    </lineage>
</organism>
<dbReference type="RefSeq" id="WP_307340449.1">
    <property type="nucleotide sequence ID" value="NZ_JAUSUQ010000009.1"/>
</dbReference>
<feature type="domain" description="UPF0033" evidence="2">
    <location>
        <begin position="18"/>
        <end position="78"/>
    </location>
</feature>
<accession>A0ABU0CVC5</accession>
<protein>
    <submittedName>
        <fullName evidence="3">tRNA 2-thiouridine synthesizing protein A</fullName>
        <ecNumber evidence="3">2.8.1.-</ecNumber>
    </submittedName>
</protein>
<sequence>MTEEIKTDLVYDAGPTGCGELIMNVFRKMKTLDTGQIIKVVSYDSGAKEDLPAWCRLQGHQLLKIEDSGVGRHYWIKKGK</sequence>
<reference evidence="3 4" key="1">
    <citation type="submission" date="2023-07" db="EMBL/GenBank/DDBJ databases">
        <title>Genomic Encyclopedia of Type Strains, Phase IV (KMG-IV): sequencing the most valuable type-strain genomes for metagenomic binning, comparative biology and taxonomic classification.</title>
        <authorList>
            <person name="Goeker M."/>
        </authorList>
    </citation>
    <scope>NUCLEOTIDE SEQUENCE [LARGE SCALE GENOMIC DNA]</scope>
    <source>
        <strain evidence="3 4">DSM 17740</strain>
    </source>
</reference>
<dbReference type="Proteomes" id="UP001232445">
    <property type="component" value="Unassembled WGS sequence"/>
</dbReference>
<name>A0ABU0CVC5_9BACI</name>
<comment type="caution">
    <text evidence="3">The sequence shown here is derived from an EMBL/GenBank/DDBJ whole genome shotgun (WGS) entry which is preliminary data.</text>
</comment>
<gene>
    <name evidence="3" type="ORF">J2S00_002637</name>
</gene>
<dbReference type="GO" id="GO:0016740">
    <property type="term" value="F:transferase activity"/>
    <property type="evidence" value="ECO:0007669"/>
    <property type="project" value="UniProtKB-KW"/>
</dbReference>
<dbReference type="SUPFAM" id="SSF64307">
    <property type="entry name" value="SirA-like"/>
    <property type="match status" value="1"/>
</dbReference>